<accession>A0AAN8ZK11</accession>
<evidence type="ECO:0000313" key="3">
    <source>
        <dbReference type="Proteomes" id="UP001370490"/>
    </source>
</evidence>
<evidence type="ECO:0000313" key="2">
    <source>
        <dbReference type="EMBL" id="KAK6940442.1"/>
    </source>
</evidence>
<sequence>MEDSLSLSKFMNILFSLYMFIEVSCSGSVYEELNSHGLPMGLLPKGVRNFSIDGEGKFEVYLDQACNAKFENQLHYDEYVSGKLSFGQIGGLIGISAQELFLWFPVKGIRVDIPSSGIIYFDVGVVFKQFSLSLFENPPDCFAVRDSDDDHAKFNEDIIFKDNAFVPYNDVHFTESANQSDKLLLDKNNQTHWVLSKMKQGIINIIDAFPTGAGASGSSKFQAFEYGGLCGPLSGARSDLGIDKLVIMLAMAIDFSTRLTLESPELSIRRAFWHEQFAANFFATKRIDQFPRYWSSVMELCGDHLSKKRHCNQILAETNEIPLHIHANSRSPTLTLRAGTLLAFSLAFAHPKLYSRSA</sequence>
<dbReference type="SUPFAM" id="SSF141562">
    <property type="entry name" value="At5g01610-like"/>
    <property type="match status" value="1"/>
</dbReference>
<dbReference type="EMBL" id="JBAMMX010000005">
    <property type="protein sequence ID" value="KAK6940442.1"/>
    <property type="molecule type" value="Genomic_DNA"/>
</dbReference>
<comment type="caution">
    <text evidence="2">The sequence shown here is derived from an EMBL/GenBank/DDBJ whole genome shotgun (WGS) entry which is preliminary data.</text>
</comment>
<dbReference type="FunFam" id="2.30.240.10:FF:000002">
    <property type="entry name" value="Uncharacterized protein At3g07460"/>
    <property type="match status" value="1"/>
</dbReference>
<dbReference type="Pfam" id="PF04398">
    <property type="entry name" value="DUF538"/>
    <property type="match status" value="1"/>
</dbReference>
<dbReference type="Gene3D" id="2.30.240.10">
    <property type="entry name" value="At5g01610-like"/>
    <property type="match status" value="1"/>
</dbReference>
<keyword evidence="3" id="KW-1185">Reference proteome</keyword>
<dbReference type="InterPro" id="IPR007493">
    <property type="entry name" value="DUF538"/>
</dbReference>
<name>A0AAN8ZK11_9MAGN</name>
<feature type="chain" id="PRO_5042895998" evidence="1">
    <location>
        <begin position="27"/>
        <end position="358"/>
    </location>
</feature>
<dbReference type="PANTHER" id="PTHR31676:SF110">
    <property type="entry name" value="TRANSMEMBRANE PROTEIN"/>
    <property type="match status" value="1"/>
</dbReference>
<protein>
    <submittedName>
        <fullName evidence="2">Uncharacterized protein</fullName>
    </submittedName>
</protein>
<gene>
    <name evidence="2" type="ORF">RJ641_029973</name>
</gene>
<organism evidence="2 3">
    <name type="scientific">Dillenia turbinata</name>
    <dbReference type="NCBI Taxonomy" id="194707"/>
    <lineage>
        <taxon>Eukaryota</taxon>
        <taxon>Viridiplantae</taxon>
        <taxon>Streptophyta</taxon>
        <taxon>Embryophyta</taxon>
        <taxon>Tracheophyta</taxon>
        <taxon>Spermatophyta</taxon>
        <taxon>Magnoliopsida</taxon>
        <taxon>eudicotyledons</taxon>
        <taxon>Gunneridae</taxon>
        <taxon>Pentapetalae</taxon>
        <taxon>Dilleniales</taxon>
        <taxon>Dilleniaceae</taxon>
        <taxon>Dillenia</taxon>
    </lineage>
</organism>
<proteinExistence type="predicted"/>
<reference evidence="2 3" key="1">
    <citation type="submission" date="2023-12" db="EMBL/GenBank/DDBJ databases">
        <title>A high-quality genome assembly for Dillenia turbinata (Dilleniales).</title>
        <authorList>
            <person name="Chanderbali A."/>
        </authorList>
    </citation>
    <scope>NUCLEOTIDE SEQUENCE [LARGE SCALE GENOMIC DNA]</scope>
    <source>
        <strain evidence="2">LSX21</strain>
        <tissue evidence="2">Leaf</tissue>
    </source>
</reference>
<dbReference type="PANTHER" id="PTHR31676">
    <property type="entry name" value="T31J12.3 PROTEIN-RELATED"/>
    <property type="match status" value="1"/>
</dbReference>
<dbReference type="InterPro" id="IPR036758">
    <property type="entry name" value="At5g01610-like"/>
</dbReference>
<feature type="signal peptide" evidence="1">
    <location>
        <begin position="1"/>
        <end position="26"/>
    </location>
</feature>
<keyword evidence="1" id="KW-0732">Signal</keyword>
<dbReference type="AlphaFoldDB" id="A0AAN8ZK11"/>
<evidence type="ECO:0000256" key="1">
    <source>
        <dbReference type="SAM" id="SignalP"/>
    </source>
</evidence>
<dbReference type="Proteomes" id="UP001370490">
    <property type="component" value="Unassembled WGS sequence"/>
</dbReference>